<dbReference type="KEGG" id="sgv:B1H19_01315"/>
<reference evidence="1 2" key="1">
    <citation type="submission" date="2017-04" db="EMBL/GenBank/DDBJ databases">
        <title>Complete Genome Sequence of Streptomyces gilvosporeus F607, a Capable Producer of Natamycin.</title>
        <authorList>
            <person name="Zong G."/>
            <person name="Zhong C."/>
            <person name="Fu J."/>
            <person name="Qin R."/>
            <person name="Cao G."/>
        </authorList>
    </citation>
    <scope>NUCLEOTIDE SEQUENCE [LARGE SCALE GENOMIC DNA]</scope>
    <source>
        <strain evidence="1 2">F607</strain>
    </source>
</reference>
<proteinExistence type="predicted"/>
<accession>A0A1V0TJ91</accession>
<evidence type="ECO:0000313" key="2">
    <source>
        <dbReference type="Proteomes" id="UP000192726"/>
    </source>
</evidence>
<gene>
    <name evidence="1" type="ORF">B1H19_01315</name>
</gene>
<name>A0A1V0TJ91_9ACTN</name>
<keyword evidence="2" id="KW-1185">Reference proteome</keyword>
<evidence type="ECO:0000313" key="1">
    <source>
        <dbReference type="EMBL" id="ARF53006.1"/>
    </source>
</evidence>
<dbReference type="AlphaFoldDB" id="A0A1V0TJ91"/>
<protein>
    <submittedName>
        <fullName evidence="1">Uncharacterized protein</fullName>
    </submittedName>
</protein>
<dbReference type="Proteomes" id="UP000192726">
    <property type="component" value="Chromosome"/>
</dbReference>
<sequence length="74" mass="8045">MATTGGTLIKRTKINGLVSEHITSVCQLRDISIQQARLRTGRDKGPIEGFFGLCDGLLQLLPGHKEGRTCTHKA</sequence>
<organism evidence="1 2">
    <name type="scientific">Streptomyces gilvosporeus</name>
    <dbReference type="NCBI Taxonomy" id="553510"/>
    <lineage>
        <taxon>Bacteria</taxon>
        <taxon>Bacillati</taxon>
        <taxon>Actinomycetota</taxon>
        <taxon>Actinomycetes</taxon>
        <taxon>Kitasatosporales</taxon>
        <taxon>Streptomycetaceae</taxon>
        <taxon>Streptomyces</taxon>
    </lineage>
</organism>
<dbReference type="EMBL" id="CP020569">
    <property type="protein sequence ID" value="ARF53006.1"/>
    <property type="molecule type" value="Genomic_DNA"/>
</dbReference>